<dbReference type="FunFam" id="1.25.10.10:FF:000063">
    <property type="entry name" value="Putative cytoskeleton-associated protein 5"/>
    <property type="match status" value="1"/>
</dbReference>
<dbReference type="GO" id="GO:0000776">
    <property type="term" value="C:kinetochore"/>
    <property type="evidence" value="ECO:0007669"/>
    <property type="project" value="UniProtKB-KW"/>
</dbReference>
<evidence type="ECO:0000256" key="9">
    <source>
        <dbReference type="ARBA" id="ARBA00022838"/>
    </source>
</evidence>
<feature type="region of interest" description="Disordered" evidence="15">
    <location>
        <begin position="237"/>
        <end position="264"/>
    </location>
</feature>
<keyword evidence="4" id="KW-0158">Chromosome</keyword>
<evidence type="ECO:0000256" key="4">
    <source>
        <dbReference type="ARBA" id="ARBA00022454"/>
    </source>
</evidence>
<comment type="caution">
    <text evidence="17">The sequence shown here is derived from an EMBL/GenBank/DDBJ whole genome shotgun (WGS) entry which is preliminary data.</text>
</comment>
<reference evidence="17 18" key="1">
    <citation type="submission" date="2017-03" db="EMBL/GenBank/DDBJ databases">
        <title>Genome of the blue death feigning beetle - Asbolus verrucosus.</title>
        <authorList>
            <person name="Rider S.D."/>
        </authorList>
    </citation>
    <scope>NUCLEOTIDE SEQUENCE [LARGE SCALE GENOMIC DNA]</scope>
    <source>
        <strain evidence="17">Butters</strain>
        <tissue evidence="17">Head and leg muscle</tissue>
    </source>
</reference>
<evidence type="ECO:0000256" key="8">
    <source>
        <dbReference type="ARBA" id="ARBA00022776"/>
    </source>
</evidence>
<dbReference type="FunFam" id="1.25.10.10:FF:000050">
    <property type="entry name" value="Cytoskeleton-associated protein 5 isoform X1"/>
    <property type="match status" value="1"/>
</dbReference>
<evidence type="ECO:0000256" key="12">
    <source>
        <dbReference type="ARBA" id="ARBA00023328"/>
    </source>
</evidence>
<dbReference type="SUPFAM" id="SSF48371">
    <property type="entry name" value="ARM repeat"/>
    <property type="match status" value="2"/>
</dbReference>
<evidence type="ECO:0000256" key="1">
    <source>
        <dbReference type="ARBA" id="ARBA00004300"/>
    </source>
</evidence>
<dbReference type="InterPro" id="IPR048491">
    <property type="entry name" value="XMAP215_CLASP_TOG"/>
</dbReference>
<dbReference type="GO" id="GO:0061863">
    <property type="term" value="F:microtubule plus end polymerase"/>
    <property type="evidence" value="ECO:0007669"/>
    <property type="project" value="InterPro"/>
</dbReference>
<keyword evidence="5" id="KW-0963">Cytoplasm</keyword>
<dbReference type="InterPro" id="IPR024395">
    <property type="entry name" value="CLASP_N_dom"/>
</dbReference>
<keyword evidence="7" id="KW-0677">Repeat</keyword>
<feature type="domain" description="TOG" evidence="16">
    <location>
        <begin position="268"/>
        <end position="508"/>
    </location>
</feature>
<comment type="similarity">
    <text evidence="13">Belongs to the TOG/XMAP215 family.</text>
</comment>
<dbReference type="Proteomes" id="UP000292052">
    <property type="component" value="Unassembled WGS sequence"/>
</dbReference>
<feature type="region of interest" description="Disordered" evidence="15">
    <location>
        <begin position="507"/>
        <end position="553"/>
    </location>
</feature>
<dbReference type="SMART" id="SM01349">
    <property type="entry name" value="TOG"/>
    <property type="match status" value="5"/>
</dbReference>
<evidence type="ECO:0000256" key="3">
    <source>
        <dbReference type="ARBA" id="ARBA00004647"/>
    </source>
</evidence>
<dbReference type="Pfam" id="PF12348">
    <property type="entry name" value="CLASP_N"/>
    <property type="match status" value="1"/>
</dbReference>
<gene>
    <name evidence="17" type="ORF">BDFB_003906</name>
</gene>
<feature type="domain" description="TOG" evidence="16">
    <location>
        <begin position="574"/>
        <end position="806"/>
    </location>
</feature>
<evidence type="ECO:0000259" key="16">
    <source>
        <dbReference type="SMART" id="SM01349"/>
    </source>
</evidence>
<dbReference type="GO" id="GO:0030951">
    <property type="term" value="P:establishment or maintenance of microtubule cytoskeleton polarity"/>
    <property type="evidence" value="ECO:0007669"/>
    <property type="project" value="InterPro"/>
</dbReference>
<keyword evidence="12" id="KW-0137">Centromere</keyword>
<dbReference type="InterPro" id="IPR034085">
    <property type="entry name" value="TOG"/>
</dbReference>
<feature type="compositionally biased region" description="Polar residues" evidence="15">
    <location>
        <begin position="516"/>
        <end position="542"/>
    </location>
</feature>
<evidence type="ECO:0000256" key="14">
    <source>
        <dbReference type="PROSITE-ProRule" id="PRU00103"/>
    </source>
</evidence>
<feature type="domain" description="TOG" evidence="16">
    <location>
        <begin position="1164"/>
        <end position="1403"/>
    </location>
</feature>
<keyword evidence="18" id="KW-1185">Reference proteome</keyword>
<feature type="domain" description="TOG" evidence="16">
    <location>
        <begin position="842"/>
        <end position="1077"/>
    </location>
</feature>
<keyword evidence="8" id="KW-0498">Mitosis</keyword>
<dbReference type="GO" id="GO:0051231">
    <property type="term" value="P:spindle elongation"/>
    <property type="evidence" value="ECO:0007669"/>
    <property type="project" value="UniProtKB-ARBA"/>
</dbReference>
<evidence type="ECO:0000256" key="15">
    <source>
        <dbReference type="SAM" id="MobiDB-lite"/>
    </source>
</evidence>
<dbReference type="FunFam" id="1.25.10.10:FF:000052">
    <property type="entry name" value="Cytoskeleton associated protein 5"/>
    <property type="match status" value="1"/>
</dbReference>
<dbReference type="GO" id="GO:0005813">
    <property type="term" value="C:centrosome"/>
    <property type="evidence" value="ECO:0007669"/>
    <property type="project" value="UniProtKB-SubCell"/>
</dbReference>
<dbReference type="FunFam" id="1.25.10.10:FF:000068">
    <property type="entry name" value="cytoskeleton-associated protein 5 isoform X1"/>
    <property type="match status" value="1"/>
</dbReference>
<feature type="compositionally biased region" description="Low complexity" evidence="15">
    <location>
        <begin position="1109"/>
        <end position="1121"/>
    </location>
</feature>
<evidence type="ECO:0000256" key="6">
    <source>
        <dbReference type="ARBA" id="ARBA00022618"/>
    </source>
</evidence>
<dbReference type="EMBL" id="QDEB01096275">
    <property type="protein sequence ID" value="RZC32556.1"/>
    <property type="molecule type" value="Genomic_DNA"/>
</dbReference>
<proteinExistence type="inferred from homology"/>
<dbReference type="FunFam" id="1.25.10.10:FF:000019">
    <property type="entry name" value="Cytoskeleton-associated protein 5"/>
    <property type="match status" value="1"/>
</dbReference>
<dbReference type="OrthoDB" id="205662at2759"/>
<feature type="region of interest" description="Disordered" evidence="15">
    <location>
        <begin position="1519"/>
        <end position="1549"/>
    </location>
</feature>
<evidence type="ECO:0000313" key="18">
    <source>
        <dbReference type="Proteomes" id="UP000292052"/>
    </source>
</evidence>
<dbReference type="PROSITE" id="PS50077">
    <property type="entry name" value="HEAT_REPEAT"/>
    <property type="match status" value="1"/>
</dbReference>
<keyword evidence="10" id="KW-0206">Cytoskeleton</keyword>
<organism evidence="17 18">
    <name type="scientific">Asbolus verrucosus</name>
    <name type="common">Desert ironclad beetle</name>
    <dbReference type="NCBI Taxonomy" id="1661398"/>
    <lineage>
        <taxon>Eukaryota</taxon>
        <taxon>Metazoa</taxon>
        <taxon>Ecdysozoa</taxon>
        <taxon>Arthropoda</taxon>
        <taxon>Hexapoda</taxon>
        <taxon>Insecta</taxon>
        <taxon>Pterygota</taxon>
        <taxon>Neoptera</taxon>
        <taxon>Endopterygota</taxon>
        <taxon>Coleoptera</taxon>
        <taxon>Polyphaga</taxon>
        <taxon>Cucujiformia</taxon>
        <taxon>Tenebrionidae</taxon>
        <taxon>Pimeliinae</taxon>
        <taxon>Asbolus</taxon>
    </lineage>
</organism>
<evidence type="ECO:0000256" key="10">
    <source>
        <dbReference type="ARBA" id="ARBA00023212"/>
    </source>
</evidence>
<evidence type="ECO:0000256" key="7">
    <source>
        <dbReference type="ARBA" id="ARBA00022737"/>
    </source>
</evidence>
<feature type="region of interest" description="Disordered" evidence="15">
    <location>
        <begin position="1419"/>
        <end position="1450"/>
    </location>
</feature>
<comment type="subcellular location">
    <subcellularLocation>
        <location evidence="2">Chromosome</location>
        <location evidence="2">Centromere</location>
        <location evidence="2">Kinetochore</location>
    </subcellularLocation>
    <subcellularLocation>
        <location evidence="1">Cytoplasm</location>
        <location evidence="1">Cytoskeleton</location>
        <location evidence="1">Microtubule organizing center</location>
        <location evidence="1">Centrosome</location>
    </subcellularLocation>
    <subcellularLocation>
        <location evidence="3">Cytoplasm</location>
        <location evidence="3">Cytoskeleton</location>
        <location evidence="3">Spindle pole</location>
    </subcellularLocation>
</comment>
<evidence type="ECO:0000256" key="11">
    <source>
        <dbReference type="ARBA" id="ARBA00023306"/>
    </source>
</evidence>
<dbReference type="InterPro" id="IPR016024">
    <property type="entry name" value="ARM-type_fold"/>
</dbReference>
<dbReference type="InterPro" id="IPR045110">
    <property type="entry name" value="XMAP215"/>
</dbReference>
<evidence type="ECO:0000313" key="17">
    <source>
        <dbReference type="EMBL" id="RZC32556.1"/>
    </source>
</evidence>
<evidence type="ECO:0000256" key="13">
    <source>
        <dbReference type="ARBA" id="ARBA00025722"/>
    </source>
</evidence>
<feature type="compositionally biased region" description="Polar residues" evidence="15">
    <location>
        <begin position="1530"/>
        <end position="1545"/>
    </location>
</feature>
<dbReference type="GO" id="GO:0046785">
    <property type="term" value="P:microtubule polymerization"/>
    <property type="evidence" value="ECO:0007669"/>
    <property type="project" value="InterPro"/>
</dbReference>
<dbReference type="InterPro" id="IPR011989">
    <property type="entry name" value="ARM-like"/>
</dbReference>
<dbReference type="Pfam" id="PF21041">
    <property type="entry name" value="XMAP215_CLASP_TOG"/>
    <property type="match status" value="4"/>
</dbReference>
<dbReference type="GO" id="GO:0051010">
    <property type="term" value="F:microtubule plus-end binding"/>
    <property type="evidence" value="ECO:0007669"/>
    <property type="project" value="InterPro"/>
</dbReference>
<feature type="region of interest" description="Disordered" evidence="15">
    <location>
        <begin position="1104"/>
        <end position="1128"/>
    </location>
</feature>
<feature type="repeat" description="HEAT" evidence="14">
    <location>
        <begin position="439"/>
        <end position="474"/>
    </location>
</feature>
<evidence type="ECO:0000256" key="5">
    <source>
        <dbReference type="ARBA" id="ARBA00022490"/>
    </source>
</evidence>
<dbReference type="GO" id="GO:0051301">
    <property type="term" value="P:cell division"/>
    <property type="evidence" value="ECO:0007669"/>
    <property type="project" value="UniProtKB-KW"/>
</dbReference>
<dbReference type="GO" id="GO:0000922">
    <property type="term" value="C:spindle pole"/>
    <property type="evidence" value="ECO:0007669"/>
    <property type="project" value="UniProtKB-SubCell"/>
</dbReference>
<name>A0A482VIW0_ASBVE</name>
<keyword evidence="6" id="KW-0132">Cell division</keyword>
<evidence type="ECO:0000256" key="2">
    <source>
        <dbReference type="ARBA" id="ARBA00004629"/>
    </source>
</evidence>
<dbReference type="Gene3D" id="1.25.10.10">
    <property type="entry name" value="Leucine-rich Repeat Variant"/>
    <property type="match status" value="5"/>
</dbReference>
<dbReference type="GO" id="GO:0005874">
    <property type="term" value="C:microtubule"/>
    <property type="evidence" value="ECO:0007669"/>
    <property type="project" value="UniProtKB-ARBA"/>
</dbReference>
<accession>A0A482VIW0</accession>
<protein>
    <submittedName>
        <fullName evidence="17">Cytoskeleton-associated protein 5</fullName>
    </submittedName>
</protein>
<keyword evidence="9" id="KW-0995">Kinetochore</keyword>
<feature type="domain" description="TOG" evidence="16">
    <location>
        <begin position="1"/>
        <end position="226"/>
    </location>
</feature>
<keyword evidence="11" id="KW-0131">Cell cycle</keyword>
<feature type="compositionally biased region" description="Acidic residues" evidence="15">
    <location>
        <begin position="244"/>
        <end position="260"/>
    </location>
</feature>
<dbReference type="PANTHER" id="PTHR12609">
    <property type="entry name" value="MICROTUBULE ASSOCIATED PROTEIN XMAP215"/>
    <property type="match status" value="1"/>
</dbReference>
<dbReference type="STRING" id="1661398.A0A482VIW0"/>
<dbReference type="InterPro" id="IPR021133">
    <property type="entry name" value="HEAT_type_2"/>
</dbReference>
<sequence length="1940" mass="218115">MEDEEYKKLPVEDRCVHKLWKARVNGYEEVTKLFRQIDDEKSPEFGKYLGLVKKFVIDSNAMGQEKGLEATLAYVENYAHAGKTVSEVMSGVVAKCIAAPKTRTRELAVQITLMYIEIEKCEAVQEELLKGMDQKNPKIVAACISACTVALREFGSRIFNVKSLVKKIPTLFADRDKGVRDEARQMVIEMYRWIGGALRSQLNNLQPVQVTELEAEFSKVDGQKAVPIRFIRSEQQKQSAPVIESEEVDAGRSDEEDDYEAPQMDPYDLADPVDILSKLPKDFNEKIEAKKWQERKEALEALEKLVKTPKLQNGDYSDIVRTLKKVIEKDSNVVVVALAGRCLAGIASGLKKRFQVYSGACIPSLLEKFKERKQNVVTAMKEAIDAIYLTTNMEAILEDVAEALGNKNPSVKTETSCFLARCFTKTPPTVFNKKMLKLLTTCLLKNINEPDPSVRDSSAEALGTLMKLVGEKAIGPFLVELEKDNIKMAKIKECCDKAVITIKVAGGKKDRPTTAPAKTSTKSLKGTATPRSAPTPNKSANNVPKKKTEAINSGTVVRSKGKNATKTVKITEKELSDVEVDEMLSNIVSASVLEEISDSNWKVRLAAAEQFFKDIQVLDAKDVPTQAIIRALAKRPGLKDTNFQVLKAKIDIIKYLAENATFSTTSGNCCLNEIMEKFGDTKNGTLVGETMTAIAEVTNLAYVSNALMEFLMNQKNPKVIQEALLWQSNAIKDFGFSNLNAKLFIEGAKKALASTNPGVRQTAVTFCGVLYLYMGSSIYVFFENEKPALRDQINVEIEKYKGMKPPPPTRGVVKCASANSLDDLDDEEVADEAEANVQNVSDLLPRVDISGQITESLISEIDDKNWKVRNEALSKVNAIIQEAKFIKPNIGDLPQALAHRLTDSNSKIAQTAINICDAIAKAMGLPCKQFIKVFFPCLLQNLGDNKPWIRTAARDAIDTFSDNCGYREFFENEMITDALKSGSPMLRIELWGWLAEKLPKIPVKSIPREEITICIPHLYSNLEDRNSDVRKNAQEAILGIMIHVGYETMVKNTEKLKPSSKQGIMISLEKVRPNLPVKPLPKKPTVEKEDKVVKGTKAVANSKNAVKPKGSGTLTKSSSTTNRKKEEDIDTSPLLVINNMKHQRTIDESKLKVLKWNFTTPREEFVELLRDQMTAANVNKSLMFNMFHMDFRFHIKAIESLIDDLPDHGPALVANLDLILKWLTLRFFDTNPSVLLKGLEYLHMIFNMLIETKYRMLENEASSFLPYLVVKIGDPKDTVRNGVRSLFKQICHVYSVSRLFTYIMEGVKSKNARQRAECLEAMGSIIQDYGIVVCIPSPASCLKEVAKQISDRDNSVRNAALNCVVQAYNIVGEKVYKMVGNISDKDLSLLEERIKRSTKKNLSKPLKVDPGVVVSQFQQKEHDSFNADENGGMSAETERNEDEEEDNLPPVIMMPPRMIQEINEPTGPFRLDPQLLNELDKVEIMVPKSKVQEFDLEFLNSDVNIPTLSAADIRAKIMPLSPPKPLDPNLSMSRLSLSGQKQQSPKKQDPVLISSINQVASPDANTAFQGIAQVLEFLQSPRGCSMIDYENDFIRAIVTQLKHLRGQDPTLDHNVARVYRSILTVIDAFYRTKNLGQQVSVELLKDIIDQLIHILVDGKLENCTNGDAYVRVINLHCVKIIEKSNHTKILCALVQLMHECTRMDNLARHTDLVMKCLWRVIKLMPSWSDDVDYDSVLLEVHNFLKEFPSTWWKNKPMDTTLRTIKTILHSSVRIKGGSIMLHFGKIPNTSESEIESYILKLLKSMNLDAVKQTQRVPFSRATHTMLTEIFQKIGSKDDTKEGLTLLYDFMQQHPEADIEPFLKKSSKLFQDYIQNGLREIEESRKSTKSTIEKVEEKVAQTITSSSQGEPEDQRGPEYWEQRLTKWQKVWDNTKDRGENE</sequence>